<dbReference type="GO" id="GO:0016798">
    <property type="term" value="F:hydrolase activity, acting on glycosyl bonds"/>
    <property type="evidence" value="ECO:0007669"/>
    <property type="project" value="UniProtKB-KW"/>
</dbReference>
<dbReference type="InterPro" id="IPR017853">
    <property type="entry name" value="GH"/>
</dbReference>
<dbReference type="EMBL" id="FQUI01000003">
    <property type="protein sequence ID" value="SHE37780.1"/>
    <property type="molecule type" value="Genomic_DNA"/>
</dbReference>
<sequence>MEAKIGYQIFPDRFYSYYHRGNTDWNTPITNDFNSGKRLYGGDLKGIEEKVSYLKELNIDFLYLTPIFESNSNHRYDAKTYFKIDPVLGDEIDLKNLIDTLHNNNIELCLDIALNHMSNESDWFKNALKNKKEKDFFRQENGNFTYWRDHKSLVELNLENKELQNLLWQDENSAMKKWTKLGVDHWRLDCAYDLGFDILKDIVIHLKSLGNHEIIGEVWAYPKDWIQIMDGIMNYYYTVIIKNMLNGTLKPITASQILKKVIFDSGMKLLKSWNMLSSHDSPRIKNVFGKKWKLAVVMQFTLPGSPLIYYGEEIGMEGDHDPFCRGVMEWEKVDKDNETLNFYKKLINLFKNSEALKKGKYYEVIANDDNILAYYRKYKSIKDGNLIVINPSNEDKEIQLYFEESLLLDAMHLSDHFSDNELYIEMGSIKGKIPANSFGIFYMKPKEYETYSAYKRL</sequence>
<keyword evidence="2 4" id="KW-0326">Glycosidase</keyword>
<dbReference type="InterPro" id="IPR013780">
    <property type="entry name" value="Glyco_hydro_b"/>
</dbReference>
<dbReference type="GO" id="GO:0005975">
    <property type="term" value="P:carbohydrate metabolic process"/>
    <property type="evidence" value="ECO:0007669"/>
    <property type="project" value="InterPro"/>
</dbReference>
<dbReference type="PANTHER" id="PTHR10357">
    <property type="entry name" value="ALPHA-AMYLASE FAMILY MEMBER"/>
    <property type="match status" value="1"/>
</dbReference>
<keyword evidence="1" id="KW-0378">Hydrolase</keyword>
<dbReference type="SUPFAM" id="SSF51445">
    <property type="entry name" value="(Trans)glycosidases"/>
    <property type="match status" value="1"/>
</dbReference>
<dbReference type="InterPro" id="IPR045857">
    <property type="entry name" value="O16G_dom_2"/>
</dbReference>
<evidence type="ECO:0000256" key="1">
    <source>
        <dbReference type="ARBA" id="ARBA00022801"/>
    </source>
</evidence>
<dbReference type="OrthoDB" id="9800174at2"/>
<dbReference type="SMART" id="SM00642">
    <property type="entry name" value="Aamy"/>
    <property type="match status" value="1"/>
</dbReference>
<reference evidence="4" key="1">
    <citation type="submission" date="2016-11" db="EMBL/GenBank/DDBJ databases">
        <authorList>
            <person name="Varghese N."/>
            <person name="Submissions S."/>
        </authorList>
    </citation>
    <scope>NUCLEOTIDE SEQUENCE [LARGE SCALE GENOMIC DNA]</scope>
    <source>
        <strain evidence="4">DSM 16785</strain>
    </source>
</reference>
<gene>
    <name evidence="4" type="ORF">SAMN02745164_00318</name>
</gene>
<proteinExistence type="predicted"/>
<organism evidence="4 5">
    <name type="scientific">Marinitoga hydrogenitolerans (strain DSM 16785 / JCM 12826 / AT1271)</name>
    <dbReference type="NCBI Taxonomy" id="1122195"/>
    <lineage>
        <taxon>Bacteria</taxon>
        <taxon>Thermotogati</taxon>
        <taxon>Thermotogota</taxon>
        <taxon>Thermotogae</taxon>
        <taxon>Petrotogales</taxon>
        <taxon>Petrotogaceae</taxon>
        <taxon>Marinitoga</taxon>
    </lineage>
</organism>
<dbReference type="STRING" id="1122195.SAMN02745164_00318"/>
<evidence type="ECO:0000256" key="2">
    <source>
        <dbReference type="ARBA" id="ARBA00023295"/>
    </source>
</evidence>
<feature type="domain" description="Glycosyl hydrolase family 13 catalytic" evidence="3">
    <location>
        <begin position="8"/>
        <end position="350"/>
    </location>
</feature>
<dbReference type="SUPFAM" id="SSF51011">
    <property type="entry name" value="Glycosyl hydrolase domain"/>
    <property type="match status" value="1"/>
</dbReference>
<protein>
    <submittedName>
        <fullName evidence="4">Glycosidase</fullName>
    </submittedName>
</protein>
<accession>A0A1M4T077</accession>
<dbReference type="Pfam" id="PF00128">
    <property type="entry name" value="Alpha-amylase"/>
    <property type="match status" value="1"/>
</dbReference>
<dbReference type="RefSeq" id="WP_072862746.1">
    <property type="nucleotide sequence ID" value="NZ_FQUI01000003.1"/>
</dbReference>
<keyword evidence="5" id="KW-1185">Reference proteome</keyword>
<dbReference type="Proteomes" id="UP000184334">
    <property type="component" value="Unassembled WGS sequence"/>
</dbReference>
<dbReference type="PANTHER" id="PTHR10357:SF210">
    <property type="entry name" value="MALTODEXTRIN GLUCOSIDASE"/>
    <property type="match status" value="1"/>
</dbReference>
<dbReference type="InterPro" id="IPR006047">
    <property type="entry name" value="GH13_cat_dom"/>
</dbReference>
<dbReference type="AlphaFoldDB" id="A0A1M4T077"/>
<comment type="caution">
    <text evidence="4">The sequence shown here is derived from an EMBL/GenBank/DDBJ whole genome shotgun (WGS) entry which is preliminary data.</text>
</comment>
<dbReference type="Gene3D" id="3.20.20.80">
    <property type="entry name" value="Glycosidases"/>
    <property type="match status" value="1"/>
</dbReference>
<evidence type="ECO:0000259" key="3">
    <source>
        <dbReference type="SMART" id="SM00642"/>
    </source>
</evidence>
<dbReference type="Gene3D" id="3.90.400.10">
    <property type="entry name" value="Oligo-1,6-glucosidase, Domain 2"/>
    <property type="match status" value="1"/>
</dbReference>
<evidence type="ECO:0000313" key="4">
    <source>
        <dbReference type="EMBL" id="SHE37780.1"/>
    </source>
</evidence>
<dbReference type="Gene3D" id="2.60.40.1180">
    <property type="entry name" value="Golgi alpha-mannosidase II"/>
    <property type="match status" value="1"/>
</dbReference>
<evidence type="ECO:0000313" key="5">
    <source>
        <dbReference type="Proteomes" id="UP000184334"/>
    </source>
</evidence>
<name>A0A1M4T077_MARH1</name>